<evidence type="ECO:0000313" key="2">
    <source>
        <dbReference type="Proteomes" id="UP000094580"/>
    </source>
</evidence>
<reference evidence="1 2" key="1">
    <citation type="submission" date="2016-07" db="EMBL/GenBank/DDBJ databases">
        <authorList>
            <person name="Townsley L."/>
            <person name="Shank E.A."/>
        </authorList>
    </citation>
    <scope>NUCLEOTIDE SEQUENCE [LARGE SCALE GENOMIC DNA]</scope>
    <source>
        <strain evidence="1 2">CH01</strain>
    </source>
</reference>
<keyword evidence="2" id="KW-1185">Reference proteome</keyword>
<dbReference type="RefSeq" id="WP_069034686.1">
    <property type="nucleotide sequence ID" value="NZ_MDKC01000033.1"/>
</dbReference>
<sequence>MGGESKALVGSVIVSIGTITAAIGSTPSNYIKSSIRDDLSLIGNVLQATGNGIDAEAEGTVLRAVGKEITASGNITVTSGLVFDISKEASYKLFVAGNLLQALGLGVNVGEAIETTPFPGQSENIVGGLTQIIGNTMQAIGWSAALQEIIANENKQKEFGFYGDYFKKSNTISESETLVATGSWIQAIGSVISVIGVIKEEIGANSVERE</sequence>
<name>A0ABX2ZQS1_9BACI</name>
<evidence type="ECO:0000313" key="1">
    <source>
        <dbReference type="EMBL" id="ODG90822.1"/>
    </source>
</evidence>
<proteinExistence type="predicted"/>
<comment type="caution">
    <text evidence="1">The sequence shown here is derived from an EMBL/GenBank/DDBJ whole genome shotgun (WGS) entry which is preliminary data.</text>
</comment>
<organism evidence="1 2">
    <name type="scientific">Gottfriedia luciferensis</name>
    <dbReference type="NCBI Taxonomy" id="178774"/>
    <lineage>
        <taxon>Bacteria</taxon>
        <taxon>Bacillati</taxon>
        <taxon>Bacillota</taxon>
        <taxon>Bacilli</taxon>
        <taxon>Bacillales</taxon>
        <taxon>Bacillaceae</taxon>
        <taxon>Gottfriedia</taxon>
    </lineage>
</organism>
<dbReference type="InterPro" id="IPR054224">
    <property type="entry name" value="DUF6944"/>
</dbReference>
<dbReference type="Proteomes" id="UP000094580">
    <property type="component" value="Unassembled WGS sequence"/>
</dbReference>
<protein>
    <submittedName>
        <fullName evidence="1">Uncharacterized protein</fullName>
    </submittedName>
</protein>
<dbReference type="EMBL" id="MDKC01000033">
    <property type="protein sequence ID" value="ODG90822.1"/>
    <property type="molecule type" value="Genomic_DNA"/>
</dbReference>
<gene>
    <name evidence="1" type="ORF">BED47_10250</name>
</gene>
<dbReference type="Pfam" id="PF22116">
    <property type="entry name" value="DUF6944"/>
    <property type="match status" value="1"/>
</dbReference>
<accession>A0ABX2ZQS1</accession>